<evidence type="ECO:0000313" key="2">
    <source>
        <dbReference type="Proteomes" id="UP000054653"/>
    </source>
</evidence>
<dbReference type="EMBL" id="JYDI01005783">
    <property type="protein sequence ID" value="KRY04297.1"/>
    <property type="molecule type" value="Genomic_DNA"/>
</dbReference>
<evidence type="ECO:0000313" key="1">
    <source>
        <dbReference type="EMBL" id="KRY04297.1"/>
    </source>
</evidence>
<comment type="caution">
    <text evidence="1">The sequence shown here is derived from an EMBL/GenBank/DDBJ whole genome shotgun (WGS) entry which is preliminary data.</text>
</comment>
<reference evidence="1 2" key="1">
    <citation type="submission" date="2015-01" db="EMBL/GenBank/DDBJ databases">
        <title>Evolution of Trichinella species and genotypes.</title>
        <authorList>
            <person name="Korhonen P.K."/>
            <person name="Edoardo P."/>
            <person name="Giuseppe L.R."/>
            <person name="Gasser R.B."/>
        </authorList>
    </citation>
    <scope>NUCLEOTIDE SEQUENCE [LARGE SCALE GENOMIC DNA]</scope>
    <source>
        <strain evidence="1">ISS120</strain>
    </source>
</reference>
<accession>A0A0V0YVE8</accession>
<proteinExistence type="predicted"/>
<gene>
    <name evidence="1" type="ORF">T03_12132</name>
</gene>
<dbReference type="AlphaFoldDB" id="A0A0V0YVE8"/>
<keyword evidence="2" id="KW-1185">Reference proteome</keyword>
<dbReference type="Proteomes" id="UP000054653">
    <property type="component" value="Unassembled WGS sequence"/>
</dbReference>
<sequence>MESVHSIEAVSKTSRLDRDNMQISYDLTKFLGKCLRHSLRT</sequence>
<organism evidence="1 2">
    <name type="scientific">Trichinella britovi</name>
    <name type="common">Parasitic roundworm</name>
    <dbReference type="NCBI Taxonomy" id="45882"/>
    <lineage>
        <taxon>Eukaryota</taxon>
        <taxon>Metazoa</taxon>
        <taxon>Ecdysozoa</taxon>
        <taxon>Nematoda</taxon>
        <taxon>Enoplea</taxon>
        <taxon>Dorylaimia</taxon>
        <taxon>Trichinellida</taxon>
        <taxon>Trichinellidae</taxon>
        <taxon>Trichinella</taxon>
    </lineage>
</organism>
<name>A0A0V0YVE8_TRIBR</name>
<protein>
    <submittedName>
        <fullName evidence="1">Uncharacterized protein</fullName>
    </submittedName>
</protein>